<sequence>MLNKDVKLTLRISEEEINEIDEFLNLNPEFGSRSEFIRHAVMQYISSKRISVVKDDLQKTHEGLILDENSKLIIKTAIENGFFKDENDLISAVLRESLEPFVLKFVKKKSKNMSDLMKALASFENFKQAGATARKDGR</sequence>
<dbReference type="GeneID" id="1441762"/>
<dbReference type="CDD" id="cd22231">
    <property type="entry name" value="RHH_NikR_HicB-like"/>
    <property type="match status" value="1"/>
</dbReference>
<dbReference type="AlphaFoldDB" id="Q97B04"/>
<organism evidence="1 2">
    <name type="scientific">Thermoplasma volcanium (strain ATCC 51530 / DSM 4299 / JCM 9571 / NBRC 15438 / GSS1)</name>
    <dbReference type="NCBI Taxonomy" id="273116"/>
    <lineage>
        <taxon>Archaea</taxon>
        <taxon>Methanobacteriati</taxon>
        <taxon>Thermoplasmatota</taxon>
        <taxon>Thermoplasmata</taxon>
        <taxon>Thermoplasmatales</taxon>
        <taxon>Thermoplasmataceae</taxon>
        <taxon>Thermoplasma</taxon>
    </lineage>
</organism>
<evidence type="ECO:0000313" key="1">
    <source>
        <dbReference type="EMBL" id="BAB59797.1"/>
    </source>
</evidence>
<protein>
    <submittedName>
        <fullName evidence="1">Uncharacterized protein</fullName>
    </submittedName>
</protein>
<dbReference type="OrthoDB" id="55856at2157"/>
<gene>
    <name evidence="1" type="ORF">TVG0650773</name>
</gene>
<accession>Q97B04</accession>
<dbReference type="eggNOG" id="arCOG06971">
    <property type="taxonomic scope" value="Archaea"/>
</dbReference>
<dbReference type="Proteomes" id="UP000001017">
    <property type="component" value="Chromosome"/>
</dbReference>
<dbReference type="STRING" id="273116.gene:9381443"/>
<dbReference type="RefSeq" id="WP_010916914.1">
    <property type="nucleotide sequence ID" value="NC_002689.2"/>
</dbReference>
<dbReference type="KEGG" id="tvo:TVG0650773"/>
<keyword evidence="2" id="KW-1185">Reference proteome</keyword>
<dbReference type="EMBL" id="BA000011">
    <property type="protein sequence ID" value="BAB59797.1"/>
    <property type="molecule type" value="Genomic_DNA"/>
</dbReference>
<dbReference type="PaxDb" id="273116-14324871"/>
<reference evidence="1 2" key="1">
    <citation type="journal article" date="1999" name="Proc. Jpn. Acad.">
        <title>Determination of the complete genomic DNA sequence of Thermoplasma volvanium GSS1.</title>
        <authorList>
            <person name="Kawashima T."/>
            <person name="Yamamoto Y."/>
            <person name="Aramaki H."/>
            <person name="Nunoshiba T."/>
            <person name="Kawamoto T."/>
            <person name="Watanabe K."/>
            <person name="Yamazaki M."/>
            <person name="Kanehori K."/>
            <person name="Amano N."/>
            <person name="Ohya Y."/>
            <person name="Makino K."/>
            <person name="Suzuki M."/>
        </authorList>
    </citation>
    <scope>NUCLEOTIDE SEQUENCE [LARGE SCALE GENOMIC DNA]</scope>
    <source>
        <strain evidence="2">ATCC 51530 / DSM 4299 / JCM 9571 / NBRC 15438 / GSS1</strain>
    </source>
</reference>
<name>Q97B04_THEVO</name>
<reference evidence="1 2" key="2">
    <citation type="journal article" date="2000" name="Proc. Natl. Acad. Sci. U.S.A.">
        <title>Archaeal adaptation to higher temperatures revealed by genomic sequence of Thermoplasma volcanium.</title>
        <authorList>
            <person name="Kawashima T."/>
            <person name="Amano N."/>
            <person name="Koike H."/>
            <person name="Makino S."/>
            <person name="Higuchi S."/>
            <person name="Kawashima-Ohya Y."/>
            <person name="Watanabe K."/>
            <person name="Yamazaki M."/>
            <person name="Kanehori K."/>
            <person name="Kawamoto T."/>
            <person name="Nunoshiba T."/>
            <person name="Yamamoto Y."/>
            <person name="Aramaki H."/>
            <person name="Makino K."/>
            <person name="Suzuki M."/>
        </authorList>
    </citation>
    <scope>NUCLEOTIDE SEQUENCE [LARGE SCALE GENOMIC DNA]</scope>
    <source>
        <strain evidence="2">ATCC 51530 / DSM 4299 / JCM 9571 / NBRC 15438 / GSS1</strain>
    </source>
</reference>
<dbReference type="HOGENOM" id="CLU_1850744_0_0_2"/>
<evidence type="ECO:0000313" key="2">
    <source>
        <dbReference type="Proteomes" id="UP000001017"/>
    </source>
</evidence>
<proteinExistence type="predicted"/>